<dbReference type="CDD" id="cd01002">
    <property type="entry name" value="PBP2_Ehub_like"/>
    <property type="match status" value="1"/>
</dbReference>
<keyword evidence="2 3" id="KW-0732">Signal</keyword>
<organism evidence="5 6">
    <name type="scientific">Rhizobium lusitanum</name>
    <dbReference type="NCBI Taxonomy" id="293958"/>
    <lineage>
        <taxon>Bacteria</taxon>
        <taxon>Pseudomonadati</taxon>
        <taxon>Pseudomonadota</taxon>
        <taxon>Alphaproteobacteria</taxon>
        <taxon>Hyphomicrobiales</taxon>
        <taxon>Rhizobiaceae</taxon>
        <taxon>Rhizobium/Agrobacterium group</taxon>
        <taxon>Rhizobium</taxon>
    </lineage>
</organism>
<dbReference type="NCBIfam" id="TIGR02995">
    <property type="entry name" value="ectoine_ehuB"/>
    <property type="match status" value="1"/>
</dbReference>
<reference evidence="5 6" key="1">
    <citation type="submission" date="2019-12" db="EMBL/GenBank/DDBJ databases">
        <title>Rhizobium genotypes associated with high levels of biological nitrogen fixation by grain legumes in a temperate-maritime cropping system.</title>
        <authorList>
            <person name="Maluk M."/>
            <person name="Francesc Ferrando Molina F."/>
            <person name="Lopez Del Egido L."/>
            <person name="Lafos M."/>
            <person name="Langarica-Fuentes A."/>
            <person name="Gebre Yohannes G."/>
            <person name="Young M.W."/>
            <person name="Martin P."/>
            <person name="Gantlett R."/>
            <person name="Kenicer G."/>
            <person name="Hawes C."/>
            <person name="Begg G.S."/>
            <person name="Quilliam R.S."/>
            <person name="Squire G.R."/>
            <person name="Poole P.S."/>
            <person name="Young P.W."/>
            <person name="Iannetta P.M."/>
            <person name="James E.K."/>
        </authorList>
    </citation>
    <scope>NUCLEOTIDE SEQUENCE [LARGE SCALE GENOMIC DNA]</scope>
    <source>
        <strain evidence="5 6">JHI1118</strain>
    </source>
</reference>
<evidence type="ECO:0000256" key="3">
    <source>
        <dbReference type="SAM" id="SignalP"/>
    </source>
</evidence>
<dbReference type="Proteomes" id="UP000483035">
    <property type="component" value="Unassembled WGS sequence"/>
</dbReference>
<evidence type="ECO:0000256" key="2">
    <source>
        <dbReference type="ARBA" id="ARBA00022729"/>
    </source>
</evidence>
<dbReference type="EMBL" id="WUEY01000002">
    <property type="protein sequence ID" value="NEI69252.1"/>
    <property type="molecule type" value="Genomic_DNA"/>
</dbReference>
<dbReference type="GO" id="GO:0033294">
    <property type="term" value="F:ectoine binding"/>
    <property type="evidence" value="ECO:0007669"/>
    <property type="project" value="InterPro"/>
</dbReference>
<dbReference type="PANTHER" id="PTHR35936:SF17">
    <property type="entry name" value="ARGININE-BINDING EXTRACELLULAR PROTEIN ARTP"/>
    <property type="match status" value="1"/>
</dbReference>
<feature type="chain" id="PRO_5026930268" evidence="3">
    <location>
        <begin position="26"/>
        <end position="286"/>
    </location>
</feature>
<gene>
    <name evidence="5" type="primary">ehuB</name>
    <name evidence="5" type="ORF">GR212_06655</name>
</gene>
<sequence length="286" mass="30763">MIRKLFALGACVAWTLGALTTLASADTTLQRIANGDVVKVGFANEKPYSFKLPDGSLAGLDYELARAVFAKLGAGGVEGVAVQFGSLIPGLKAEHFDVIAAGLFIRPARCAEIAFAEPHIKIADAFLVQKGNPKNIHSLDDVVKNPDIKIATLQGSASIKTYEQLGIPDSQLSIFQDFSEDLFALKSGRVDIIGSTIFAANEIVQGDGGKTLERATPFLQPIIDGQPSVNYLGFGFRKEDADLVQKFNEALADFRKDAGYRQILAKYSVTEADVPPRDVKLSDLCK</sequence>
<dbReference type="RefSeq" id="WP_163985663.1">
    <property type="nucleotide sequence ID" value="NZ_WUEY01000002.1"/>
</dbReference>
<feature type="signal peptide" evidence="3">
    <location>
        <begin position="1"/>
        <end position="25"/>
    </location>
</feature>
<dbReference type="InterPro" id="IPR014337">
    <property type="entry name" value="Ectoine_EhuB"/>
</dbReference>
<evidence type="ECO:0000313" key="6">
    <source>
        <dbReference type="Proteomes" id="UP000483035"/>
    </source>
</evidence>
<evidence type="ECO:0000256" key="1">
    <source>
        <dbReference type="ARBA" id="ARBA00004418"/>
    </source>
</evidence>
<dbReference type="AlphaFoldDB" id="A0A6L9U3T0"/>
<dbReference type="Pfam" id="PF00497">
    <property type="entry name" value="SBP_bac_3"/>
    <property type="match status" value="1"/>
</dbReference>
<proteinExistence type="predicted"/>
<comment type="subcellular location">
    <subcellularLocation>
        <location evidence="1">Periplasm</location>
    </subcellularLocation>
</comment>
<evidence type="ECO:0000313" key="5">
    <source>
        <dbReference type="EMBL" id="NEI69252.1"/>
    </source>
</evidence>
<dbReference type="GO" id="GO:0051470">
    <property type="term" value="P:ectoine transmembrane transport"/>
    <property type="evidence" value="ECO:0007669"/>
    <property type="project" value="InterPro"/>
</dbReference>
<dbReference type="SMART" id="SM00062">
    <property type="entry name" value="PBPb"/>
    <property type="match status" value="1"/>
</dbReference>
<evidence type="ECO:0000259" key="4">
    <source>
        <dbReference type="SMART" id="SM00062"/>
    </source>
</evidence>
<dbReference type="Gene3D" id="3.40.190.10">
    <property type="entry name" value="Periplasmic binding protein-like II"/>
    <property type="match status" value="2"/>
</dbReference>
<dbReference type="PANTHER" id="PTHR35936">
    <property type="entry name" value="MEMBRANE-BOUND LYTIC MUREIN TRANSGLYCOSYLASE F"/>
    <property type="match status" value="1"/>
</dbReference>
<name>A0A6L9U3T0_9HYPH</name>
<protein>
    <submittedName>
        <fullName evidence="5">Ectoine/hydroxyectoine ABC transporter substrate-binding protein EhuB</fullName>
    </submittedName>
</protein>
<feature type="domain" description="Solute-binding protein family 3/N-terminal" evidence="4">
    <location>
        <begin position="37"/>
        <end position="271"/>
    </location>
</feature>
<dbReference type="InterPro" id="IPR001638">
    <property type="entry name" value="Solute-binding_3/MltF_N"/>
</dbReference>
<comment type="caution">
    <text evidence="5">The sequence shown here is derived from an EMBL/GenBank/DDBJ whole genome shotgun (WGS) entry which is preliminary data.</text>
</comment>
<dbReference type="GO" id="GO:0042597">
    <property type="term" value="C:periplasmic space"/>
    <property type="evidence" value="ECO:0007669"/>
    <property type="project" value="UniProtKB-SubCell"/>
</dbReference>
<dbReference type="SUPFAM" id="SSF53850">
    <property type="entry name" value="Periplasmic binding protein-like II"/>
    <property type="match status" value="1"/>
</dbReference>
<accession>A0A6L9U3T0</accession>